<feature type="binding site" description="via carbamate group" evidence="1">
    <location>
        <position position="152"/>
    </location>
    <ligand>
        <name>Zn(2+)</name>
        <dbReference type="ChEBI" id="CHEBI:29105"/>
        <label>2</label>
    </ligand>
</feature>
<accession>A0A9W4L476</accession>
<feature type="binding site" description="via carbamate group" evidence="1">
    <location>
        <position position="152"/>
    </location>
    <ligand>
        <name>Zn(2+)</name>
        <dbReference type="ChEBI" id="CHEBI:29105"/>
        <label>1</label>
    </ligand>
</feature>
<evidence type="ECO:0000256" key="3">
    <source>
        <dbReference type="PIRSR" id="PIRSR039004-3"/>
    </source>
</evidence>
<dbReference type="RefSeq" id="WP_230303151.1">
    <property type="nucleotide sequence ID" value="NZ_CAKKMG010000067.1"/>
</dbReference>
<dbReference type="Gene3D" id="3.20.20.140">
    <property type="entry name" value="Metal-dependent hydrolases"/>
    <property type="match status" value="1"/>
</dbReference>
<dbReference type="EC" id="3.1.1.-" evidence="5"/>
<evidence type="ECO:0000313" key="6">
    <source>
        <dbReference type="Proteomes" id="UP000789326"/>
    </source>
</evidence>
<feature type="binding site" evidence="1">
    <location>
        <position position="268"/>
    </location>
    <ligand>
        <name>Zn(2+)</name>
        <dbReference type="ChEBI" id="CHEBI:29105"/>
        <label>1</label>
    </ligand>
</feature>
<sequence>MTDTLVLKNVKMLEGNAADIILENGMIKEIALPGTATGDKIIDYNQKVFVSSGWIDMHVHAFPEFDPYGDEVDEIGYKTGVTAVIDAGSTGADRISDLVNSCENSKTNVFAFLNISRIGLKRIDELSDISWLDEAELRKAISKYGDFVVGLKARISKSVVGPNGVGPLKIARKFSAETGLPLMVHIGSGPPDIKEVLELLEEKDIITHFLNGKANNLFDEREEPLPEFSKAIERGVHLDVGHGTASFSFKTAEMAKKRGIRFNTISTDIYRKNRENGPVFNMANVLTKFLYLGYPLKEVIDAVTVNAAAWLHKPELGRISAGDIANLTLFSIKNEPTLLMDSEGEKRMAEKRVVVKGVVINGEFIEC</sequence>
<evidence type="ECO:0000259" key="4">
    <source>
        <dbReference type="Pfam" id="PF01979"/>
    </source>
</evidence>
<dbReference type="NCBIfam" id="NF006689">
    <property type="entry name" value="PRK09237.1"/>
    <property type="match status" value="1"/>
</dbReference>
<feature type="domain" description="Amidohydrolase-related" evidence="4">
    <location>
        <begin position="50"/>
        <end position="362"/>
    </location>
</feature>
<comment type="caution">
    <text evidence="5">The sequence shown here is derived from an EMBL/GenBank/DDBJ whole genome shotgun (WGS) entry which is preliminary data.</text>
</comment>
<dbReference type="PANTHER" id="PTHR42717:SF1">
    <property type="entry name" value="IMIDAZOLONEPROPIONASE AND RELATED AMIDOHYDROLASES"/>
    <property type="match status" value="1"/>
</dbReference>
<feature type="modified residue" description="N6-carboxylysine" evidence="2">
    <location>
        <position position="152"/>
    </location>
</feature>
<evidence type="ECO:0000256" key="1">
    <source>
        <dbReference type="PIRSR" id="PIRSR039004-1"/>
    </source>
</evidence>
<dbReference type="GO" id="GO:0046872">
    <property type="term" value="F:metal ion binding"/>
    <property type="evidence" value="ECO:0007669"/>
    <property type="project" value="UniProtKB-KW"/>
</dbReference>
<name>A0A9W4L476_9BACI</name>
<feature type="binding site" evidence="1">
    <location>
        <position position="208"/>
    </location>
    <ligand>
        <name>Zn(2+)</name>
        <dbReference type="ChEBI" id="CHEBI:29105"/>
        <label>2</label>
    </ligand>
</feature>
<dbReference type="GO" id="GO:0016810">
    <property type="term" value="F:hydrolase activity, acting on carbon-nitrogen (but not peptide) bonds"/>
    <property type="evidence" value="ECO:0007669"/>
    <property type="project" value="InterPro"/>
</dbReference>
<dbReference type="Gene3D" id="2.30.40.10">
    <property type="entry name" value="Urease, subunit C, domain 1"/>
    <property type="match status" value="1"/>
</dbReference>
<feature type="site" description="Transition state stabilizer" evidence="3">
    <location>
        <position position="154"/>
    </location>
</feature>
<gene>
    <name evidence="5" type="ORF">SRABI133_03771</name>
</gene>
<dbReference type="InterPro" id="IPR020043">
    <property type="entry name" value="Deacetylase_Atu3266-like"/>
</dbReference>
<dbReference type="PANTHER" id="PTHR42717">
    <property type="entry name" value="DIHYDROOROTASE-RELATED"/>
    <property type="match status" value="1"/>
</dbReference>
<keyword evidence="1" id="KW-0862">Zinc</keyword>
<dbReference type="NCBIfam" id="TIGR03583">
    <property type="entry name" value="EF_0837"/>
    <property type="match status" value="1"/>
</dbReference>
<dbReference type="InterPro" id="IPR006680">
    <property type="entry name" value="Amidohydro-rel"/>
</dbReference>
<feature type="binding site" evidence="1">
    <location>
        <position position="185"/>
    </location>
    <ligand>
        <name>Zn(2+)</name>
        <dbReference type="ChEBI" id="CHEBI:29105"/>
        <label>2</label>
    </ligand>
</feature>
<dbReference type="SUPFAM" id="SSF51556">
    <property type="entry name" value="Metallo-dependent hydrolases"/>
    <property type="match status" value="1"/>
</dbReference>
<dbReference type="SUPFAM" id="SSF51338">
    <property type="entry name" value="Composite domain of metallo-dependent hydrolases"/>
    <property type="match status" value="1"/>
</dbReference>
<evidence type="ECO:0000313" key="5">
    <source>
        <dbReference type="EMBL" id="CAH0274956.1"/>
    </source>
</evidence>
<dbReference type="EMBL" id="CAKKMG010000067">
    <property type="protein sequence ID" value="CAH0274956.1"/>
    <property type="molecule type" value="Genomic_DNA"/>
</dbReference>
<reference evidence="5" key="1">
    <citation type="submission" date="2021-11" db="EMBL/GenBank/DDBJ databases">
        <authorList>
            <person name="Bulgarelli D."/>
        </authorList>
    </citation>
    <scope>NUCLEOTIDE SEQUENCE</scope>
    <source>
        <strain evidence="5">Bi133</strain>
    </source>
</reference>
<dbReference type="Pfam" id="PF01979">
    <property type="entry name" value="Amidohydro_1"/>
    <property type="match status" value="1"/>
</dbReference>
<dbReference type="InterPro" id="IPR047601">
    <property type="entry name" value="EF_0837-like"/>
</dbReference>
<feature type="binding site" evidence="1">
    <location>
        <position position="60"/>
    </location>
    <ligand>
        <name>Zn(2+)</name>
        <dbReference type="ChEBI" id="CHEBI:29105"/>
        <label>1</label>
    </ligand>
</feature>
<protein>
    <submittedName>
        <fullName evidence="5">Deacetylase EF_0837</fullName>
        <ecNumber evidence="5">3.1.1.-</ecNumber>
    </submittedName>
</protein>
<dbReference type="AlphaFoldDB" id="A0A9W4L476"/>
<dbReference type="InterPro" id="IPR011059">
    <property type="entry name" value="Metal-dep_hydrolase_composite"/>
</dbReference>
<dbReference type="GO" id="GO:0019213">
    <property type="term" value="F:deacetylase activity"/>
    <property type="evidence" value="ECO:0007669"/>
    <property type="project" value="InterPro"/>
</dbReference>
<keyword evidence="5" id="KW-0378">Hydrolase</keyword>
<dbReference type="Proteomes" id="UP000789326">
    <property type="component" value="Unassembled WGS sequence"/>
</dbReference>
<dbReference type="InterPro" id="IPR032466">
    <property type="entry name" value="Metal_Hydrolase"/>
</dbReference>
<proteinExistence type="predicted"/>
<evidence type="ECO:0000256" key="2">
    <source>
        <dbReference type="PIRSR" id="PIRSR039004-2"/>
    </source>
</evidence>
<dbReference type="PIRSF" id="PIRSF039004">
    <property type="entry name" value="ADE_EF_0837"/>
    <property type="match status" value="1"/>
</dbReference>
<keyword evidence="1" id="KW-0479">Metal-binding</keyword>
<organism evidence="5 6">
    <name type="scientific">Peribacillus simplex</name>
    <dbReference type="NCBI Taxonomy" id="1478"/>
    <lineage>
        <taxon>Bacteria</taxon>
        <taxon>Bacillati</taxon>
        <taxon>Bacillota</taxon>
        <taxon>Bacilli</taxon>
        <taxon>Bacillales</taxon>
        <taxon>Bacillaceae</taxon>
        <taxon>Peribacillus</taxon>
    </lineage>
</organism>
<feature type="binding site" evidence="1">
    <location>
        <position position="58"/>
    </location>
    <ligand>
        <name>Zn(2+)</name>
        <dbReference type="ChEBI" id="CHEBI:29105"/>
        <label>1</label>
    </ligand>
</feature>